<protein>
    <submittedName>
        <fullName evidence="2">Uncharacterized protein</fullName>
    </submittedName>
</protein>
<evidence type="ECO:0000313" key="2">
    <source>
        <dbReference type="EMBL" id="RYR63367.1"/>
    </source>
</evidence>
<evidence type="ECO:0000256" key="1">
    <source>
        <dbReference type="SAM" id="MobiDB-lite"/>
    </source>
</evidence>
<accession>A0A445DJG7</accession>
<feature type="compositionally biased region" description="Low complexity" evidence="1">
    <location>
        <begin position="79"/>
        <end position="100"/>
    </location>
</feature>
<feature type="compositionally biased region" description="Basic and acidic residues" evidence="1">
    <location>
        <begin position="102"/>
        <end position="124"/>
    </location>
</feature>
<proteinExistence type="predicted"/>
<dbReference type="Proteomes" id="UP000289738">
    <property type="component" value="Chromosome A04"/>
</dbReference>
<organism evidence="2 3">
    <name type="scientific">Arachis hypogaea</name>
    <name type="common">Peanut</name>
    <dbReference type="NCBI Taxonomy" id="3818"/>
    <lineage>
        <taxon>Eukaryota</taxon>
        <taxon>Viridiplantae</taxon>
        <taxon>Streptophyta</taxon>
        <taxon>Embryophyta</taxon>
        <taxon>Tracheophyta</taxon>
        <taxon>Spermatophyta</taxon>
        <taxon>Magnoliopsida</taxon>
        <taxon>eudicotyledons</taxon>
        <taxon>Gunneridae</taxon>
        <taxon>Pentapetalae</taxon>
        <taxon>rosids</taxon>
        <taxon>fabids</taxon>
        <taxon>Fabales</taxon>
        <taxon>Fabaceae</taxon>
        <taxon>Papilionoideae</taxon>
        <taxon>50 kb inversion clade</taxon>
        <taxon>dalbergioids sensu lato</taxon>
        <taxon>Dalbergieae</taxon>
        <taxon>Pterocarpus clade</taxon>
        <taxon>Arachis</taxon>
    </lineage>
</organism>
<feature type="region of interest" description="Disordered" evidence="1">
    <location>
        <begin position="169"/>
        <end position="247"/>
    </location>
</feature>
<name>A0A445DJG7_ARAHY</name>
<gene>
    <name evidence="2" type="ORF">Ahy_A04g021168</name>
</gene>
<reference evidence="2 3" key="1">
    <citation type="submission" date="2019-01" db="EMBL/GenBank/DDBJ databases">
        <title>Sequencing of cultivated peanut Arachis hypogaea provides insights into genome evolution and oil improvement.</title>
        <authorList>
            <person name="Chen X."/>
        </authorList>
    </citation>
    <scope>NUCLEOTIDE SEQUENCE [LARGE SCALE GENOMIC DNA]</scope>
    <source>
        <strain evidence="3">cv. Fuhuasheng</strain>
        <tissue evidence="2">Leaves</tissue>
    </source>
</reference>
<keyword evidence="3" id="KW-1185">Reference proteome</keyword>
<dbReference type="STRING" id="3818.A0A445DJG7"/>
<feature type="compositionally biased region" description="Polar residues" evidence="1">
    <location>
        <begin position="173"/>
        <end position="192"/>
    </location>
</feature>
<evidence type="ECO:0000313" key="3">
    <source>
        <dbReference type="Proteomes" id="UP000289738"/>
    </source>
</evidence>
<dbReference type="EMBL" id="SDMP01000004">
    <property type="protein sequence ID" value="RYR63367.1"/>
    <property type="molecule type" value="Genomic_DNA"/>
</dbReference>
<comment type="caution">
    <text evidence="2">The sequence shown here is derived from an EMBL/GenBank/DDBJ whole genome shotgun (WGS) entry which is preliminary data.</text>
</comment>
<feature type="region of interest" description="Disordered" evidence="1">
    <location>
        <begin position="53"/>
        <end position="141"/>
    </location>
</feature>
<dbReference type="PANTHER" id="PTHR35132">
    <property type="entry name" value="SERINE/ARGININE REPETITIVE MATRIX-LIKE PROTEIN"/>
    <property type="match status" value="1"/>
</dbReference>
<dbReference type="AlphaFoldDB" id="A0A445DJG7"/>
<sequence length="388" mass="41992">MESPCTTATRSDSTSSPEFEFWMLRNPSFPQPNLHSADELFVDGVLLPLHLLPSTSASTSKPDPPPDPEQITTSGDPGASSSAAIITESSTSTTTTLSTSKRWKDIFKKKNTENNDTEEKEKDKGKKKKKKEIKKTGSGAGSAAELNINIWPFSRSRSAGNAVTRPKFFAGAPSSTRKVNSAPCSRSNSTGDSKSRKWPSSPGRPGVHVGRTSTVWQVRRTKNSNNTPAQDNDGAEAKKRESAACQRRGTKARVLNLNVPMCIGYGQHLSCRCDENGGAVSGTTSVRGGDNNDGGSCSGGEGSNNDGGSGVNLFNLRNLFTKKSIRICYWRLSVVEKNKVLVTFNSILRKEVCLLGNIVLGIELGTQVLIRYDMFRCYFVCPPLFIAV</sequence>
<dbReference type="PANTHER" id="PTHR35132:SF1">
    <property type="entry name" value="SERINE_ARGININE REPETITIVE MATRIX-LIKE PROTEIN"/>
    <property type="match status" value="1"/>
</dbReference>